<comment type="caution">
    <text evidence="1">The sequence shown here is derived from an EMBL/GenBank/DDBJ whole genome shotgun (WGS) entry which is preliminary data.</text>
</comment>
<dbReference type="Gene3D" id="3.80.10.10">
    <property type="entry name" value="Ribonuclease Inhibitor"/>
    <property type="match status" value="1"/>
</dbReference>
<sequence length="583" mass="68354">MTNRSMLPKLLVKRIFQLYLDSFNSCSGNTLFYKYFIYSLSLCKESLDIISKLQYGDIYIHSFQLDLEFVYRLFIKGYRFQSITINESEVINIEMLSPRLNEKALHLIQMYNQSNEDIDKYDFELQQDLLGTLHQSHYFFDTHSDNQKSLKERLDLIQLHCTPGKSIDSLKVSIDEMNSKDIPSIVSTNKTRDLYLIFTQKQPLSQNVHLAPMITLKKLKLKYGSISIQDYKNIFEFCPMLEWLSIRHTVLINDEVNSILESTPEHLNLTKLTILLDSGIQESVPRICQFLNRNRVLQSLKIYAACDEFYDGPKILIDNQSLTELKLIHNYDMGDYQFRMYDILQCWDGKSSLKLYEITESSEEPFLDFDLIKSHFTGLTTLGMSVSTQEHVTETSVLVNMLPLLTVLKYRVLQWLMADDRMEFDNSSLCTSISNHKSISEVLVYSDTKLCGFLNGLLQIDNKILTKVHILDVYRFEVISESILNTKIPNLVIQQEELPVTPILVEDMFFFYILFNREYPFETFQFLTRYFATADFIHQVSNRFKNYYQSVNEHSLMLPHQITLTYSKKVKTHDIWRDVKGIL</sequence>
<dbReference type="Proteomes" id="UP000076078">
    <property type="component" value="Unassembled WGS sequence"/>
</dbReference>
<gene>
    <name evidence="1" type="ORF">DLAC_10287</name>
</gene>
<evidence type="ECO:0000313" key="2">
    <source>
        <dbReference type="Proteomes" id="UP000076078"/>
    </source>
</evidence>
<dbReference type="AlphaFoldDB" id="A0A151Z542"/>
<dbReference type="InterPro" id="IPR032675">
    <property type="entry name" value="LRR_dom_sf"/>
</dbReference>
<accession>A0A151Z542</accession>
<dbReference type="SUPFAM" id="SSF52047">
    <property type="entry name" value="RNI-like"/>
    <property type="match status" value="1"/>
</dbReference>
<dbReference type="InParanoid" id="A0A151Z542"/>
<protein>
    <submittedName>
        <fullName evidence="1">Uncharacterized protein</fullName>
    </submittedName>
</protein>
<keyword evidence="2" id="KW-1185">Reference proteome</keyword>
<proteinExistence type="predicted"/>
<name>A0A151Z542_TIELA</name>
<organism evidence="1 2">
    <name type="scientific">Tieghemostelium lacteum</name>
    <name type="common">Slime mold</name>
    <name type="synonym">Dictyostelium lacteum</name>
    <dbReference type="NCBI Taxonomy" id="361077"/>
    <lineage>
        <taxon>Eukaryota</taxon>
        <taxon>Amoebozoa</taxon>
        <taxon>Evosea</taxon>
        <taxon>Eumycetozoa</taxon>
        <taxon>Dictyostelia</taxon>
        <taxon>Dictyosteliales</taxon>
        <taxon>Raperosteliaceae</taxon>
        <taxon>Tieghemostelium</taxon>
    </lineage>
</organism>
<reference evidence="1 2" key="1">
    <citation type="submission" date="2015-12" db="EMBL/GenBank/DDBJ databases">
        <title>Dictyostelia acquired genes for synthesis and detection of signals that induce cell-type specialization by lateral gene transfer from prokaryotes.</title>
        <authorList>
            <person name="Gloeckner G."/>
            <person name="Schaap P."/>
        </authorList>
    </citation>
    <scope>NUCLEOTIDE SEQUENCE [LARGE SCALE GENOMIC DNA]</scope>
    <source>
        <strain evidence="1 2">TK</strain>
    </source>
</reference>
<evidence type="ECO:0000313" key="1">
    <source>
        <dbReference type="EMBL" id="KYQ89061.1"/>
    </source>
</evidence>
<dbReference type="EMBL" id="LODT01000042">
    <property type="protein sequence ID" value="KYQ89061.1"/>
    <property type="molecule type" value="Genomic_DNA"/>
</dbReference>